<dbReference type="Gene3D" id="3.30.420.10">
    <property type="entry name" value="Ribonuclease H-like superfamily/Ribonuclease H"/>
    <property type="match status" value="1"/>
</dbReference>
<dbReference type="Proteomes" id="UP001155483">
    <property type="component" value="Unassembled WGS sequence"/>
</dbReference>
<reference evidence="2" key="2">
    <citation type="submission" date="2023-04" db="EMBL/GenBank/DDBJ databases">
        <title>Paracnuella aquatica gen. nov., sp. nov., a member of the family Chitinophagaceae isolated from a hot spring.</title>
        <authorList>
            <person name="Wang C."/>
        </authorList>
    </citation>
    <scope>NUCLEOTIDE SEQUENCE</scope>
    <source>
        <strain evidence="2">LB-8</strain>
    </source>
</reference>
<protein>
    <submittedName>
        <fullName evidence="2">Transposase</fullName>
    </submittedName>
</protein>
<accession>A0A9X2XN79</accession>
<evidence type="ECO:0000313" key="2">
    <source>
        <dbReference type="EMBL" id="MCU7547724.1"/>
    </source>
</evidence>
<keyword evidence="3" id="KW-1185">Reference proteome</keyword>
<feature type="domain" description="Tc1-like transposase DDE" evidence="1">
    <location>
        <begin position="23"/>
        <end position="162"/>
    </location>
</feature>
<gene>
    <name evidence="2" type="ORF">OCK74_01300</name>
</gene>
<dbReference type="InterPro" id="IPR012337">
    <property type="entry name" value="RNaseH-like_sf"/>
</dbReference>
<dbReference type="EMBL" id="JAOTIF010000001">
    <property type="protein sequence ID" value="MCU7547724.1"/>
    <property type="molecule type" value="Genomic_DNA"/>
</dbReference>
<comment type="caution">
    <text evidence="2">The sequence shown here is derived from an EMBL/GenBank/DDBJ whole genome shotgun (WGS) entry which is preliminary data.</text>
</comment>
<dbReference type="InterPro" id="IPR036397">
    <property type="entry name" value="RNaseH_sf"/>
</dbReference>
<organism evidence="2 3">
    <name type="scientific">Paraflavisolibacter caeni</name>
    <dbReference type="NCBI Taxonomy" id="2982496"/>
    <lineage>
        <taxon>Bacteria</taxon>
        <taxon>Pseudomonadati</taxon>
        <taxon>Bacteroidota</taxon>
        <taxon>Chitinophagia</taxon>
        <taxon>Chitinophagales</taxon>
        <taxon>Chitinophagaceae</taxon>
        <taxon>Paraflavisolibacter</taxon>
    </lineage>
</organism>
<proteinExistence type="predicted"/>
<name>A0A9X2XN79_9BACT</name>
<evidence type="ECO:0000313" key="3">
    <source>
        <dbReference type="Proteomes" id="UP001155483"/>
    </source>
</evidence>
<dbReference type="GO" id="GO:0003676">
    <property type="term" value="F:nucleic acid binding"/>
    <property type="evidence" value="ECO:0007669"/>
    <property type="project" value="InterPro"/>
</dbReference>
<dbReference type="InterPro" id="IPR038717">
    <property type="entry name" value="Tc1-like_DDE_dom"/>
</dbReference>
<dbReference type="AlphaFoldDB" id="A0A9X2XN79"/>
<dbReference type="Pfam" id="PF13358">
    <property type="entry name" value="DDE_3"/>
    <property type="match status" value="1"/>
</dbReference>
<evidence type="ECO:0000259" key="1">
    <source>
        <dbReference type="Pfam" id="PF13358"/>
    </source>
</evidence>
<sequence length="192" mass="22750">MQRGSEPLKKSFPTLKKRYGKRTYFEDEMRSGTRSQSKRRWPPQGHRPLCQVKLGYEFTYLYCALAPATGALIALMLPEMTRACFEVFVDHFQKQTRQLHGHHPVVLIADKAGSHQREVCAQRRIALQHLPRGCPELNPVERFFEELRKELADHLFDNLRQVEDYLARILKKYWQHPELIIKLCHYPYMRTT</sequence>
<dbReference type="SUPFAM" id="SSF53098">
    <property type="entry name" value="Ribonuclease H-like"/>
    <property type="match status" value="1"/>
</dbReference>
<reference evidence="2" key="1">
    <citation type="submission" date="2022-09" db="EMBL/GenBank/DDBJ databases">
        <authorList>
            <person name="Yuan C."/>
            <person name="Ke Z."/>
        </authorList>
    </citation>
    <scope>NUCLEOTIDE SEQUENCE</scope>
    <source>
        <strain evidence="2">LB-8</strain>
    </source>
</reference>